<dbReference type="VEuPathDB" id="AmoebaDB:EHI8A_219180"/>
<comment type="caution">
    <text evidence="1">The sequence shown here is derived from an EMBL/GenBank/DDBJ whole genome shotgun (WGS) entry which is preliminary data.</text>
</comment>
<reference evidence="1 2" key="1">
    <citation type="submission" date="2016-05" db="EMBL/GenBank/DDBJ databases">
        <title>First whole genome sequencing of Entamoeba histolytica HM1:IMSS-clone-6.</title>
        <authorList>
            <person name="Mukherjee Avik.K."/>
            <person name="Izumyama S."/>
            <person name="Nakada-Tsukui K."/>
            <person name="Nozaki T."/>
        </authorList>
    </citation>
    <scope>NUCLEOTIDE SEQUENCE [LARGE SCALE GENOMIC DNA]</scope>
    <source>
        <strain evidence="1 2">HM1:IMSS clone 6</strain>
    </source>
</reference>
<proteinExistence type="predicted"/>
<evidence type="ECO:0000313" key="1">
    <source>
        <dbReference type="EMBL" id="GAT94779.1"/>
    </source>
</evidence>
<accession>A0A5K1V3Y4</accession>
<sequence>MNEEMKRKRNQQHREETNERMNRTILFMVALWRMNGYKCSIRTSKRMSKKKHQYPKVYLEKVIYEGRNIEEEAKKYIPKGIDIRFYELTIQNGKMEIMKEILEGKGYQFRLIKSKKTANKKHMFRNIEECEKEGVKINMEKCIEMGIEEMNQIEEINKKEIELGWGFMAMEENCI</sequence>
<dbReference type="VEuPathDB" id="AmoebaDB:KM1_253470"/>
<dbReference type="VEuPathDB" id="AmoebaDB:EHI5A_172250"/>
<evidence type="ECO:0000313" key="2">
    <source>
        <dbReference type="Proteomes" id="UP000078387"/>
    </source>
</evidence>
<dbReference type="VEuPathDB" id="AmoebaDB:EHI_010150"/>
<dbReference type="OMA" id="KYMFRNI"/>
<organism evidence="1 2">
    <name type="scientific">Entamoeba histolytica</name>
    <dbReference type="NCBI Taxonomy" id="5759"/>
    <lineage>
        <taxon>Eukaryota</taxon>
        <taxon>Amoebozoa</taxon>
        <taxon>Evosea</taxon>
        <taxon>Archamoebae</taxon>
        <taxon>Mastigamoebida</taxon>
        <taxon>Entamoebidae</taxon>
        <taxon>Entamoeba</taxon>
    </lineage>
</organism>
<dbReference type="AlphaFoldDB" id="A0A5K1V3Y4"/>
<gene>
    <name evidence="1" type="ORF">CL6EHI_010150</name>
</gene>
<dbReference type="EMBL" id="BDEQ01000001">
    <property type="protein sequence ID" value="GAT94779.1"/>
    <property type="molecule type" value="Genomic_DNA"/>
</dbReference>
<dbReference type="Proteomes" id="UP000078387">
    <property type="component" value="Unassembled WGS sequence"/>
</dbReference>
<protein>
    <submittedName>
        <fullName evidence="1">Uncharacterized protein</fullName>
    </submittedName>
</protein>
<name>A0A5K1V3Y4_ENTHI</name>